<dbReference type="STRING" id="1703779.AMJ83_02385"/>
<evidence type="ECO:0000313" key="2">
    <source>
        <dbReference type="EMBL" id="KPK64567.1"/>
    </source>
</evidence>
<keyword evidence="1" id="KW-0812">Transmembrane</keyword>
<dbReference type="Proteomes" id="UP000051373">
    <property type="component" value="Unassembled WGS sequence"/>
</dbReference>
<reference evidence="2 3" key="1">
    <citation type="journal article" date="2015" name="Microbiome">
        <title>Genomic resolution of linkages in carbon, nitrogen, and sulfur cycling among widespread estuary sediment bacteria.</title>
        <authorList>
            <person name="Baker B.J."/>
            <person name="Lazar C.S."/>
            <person name="Teske A.P."/>
            <person name="Dick G.J."/>
        </authorList>
    </citation>
    <scope>NUCLEOTIDE SEQUENCE [LARGE SCALE GENOMIC DNA]</scope>
    <source>
        <strain evidence="2">SM23_42</strain>
    </source>
</reference>
<evidence type="ECO:0000256" key="1">
    <source>
        <dbReference type="SAM" id="Phobius"/>
    </source>
</evidence>
<protein>
    <recommendedName>
        <fullName evidence="4">Type 4 fimbrial biogenesis protein PilX N-terminal domain-containing protein</fullName>
    </recommendedName>
</protein>
<dbReference type="AlphaFoldDB" id="A0A0S8FV53"/>
<keyword evidence="1" id="KW-1133">Transmembrane helix</keyword>
<sequence>MRNPKINQNESGIALLVAIGAMIVVLIVGSLALYVIVRGMNVTRGQARYETTYEAAVAALEIGKAKAESLNTYLSAPPLMVDTIRIGGYDAITVAERTSARVITMSGSAIKFARAIAGPGATPASGSYRTYYVSATILGRSGERVGIEILERFTSQGP</sequence>
<name>A0A0S8FV53_UNCW3</name>
<keyword evidence="1" id="KW-0472">Membrane</keyword>
<gene>
    <name evidence="2" type="ORF">AMJ83_02385</name>
</gene>
<dbReference type="EMBL" id="LJUJ01000002">
    <property type="protein sequence ID" value="KPK64567.1"/>
    <property type="molecule type" value="Genomic_DNA"/>
</dbReference>
<feature type="transmembrane region" description="Helical" evidence="1">
    <location>
        <begin position="12"/>
        <end position="37"/>
    </location>
</feature>
<evidence type="ECO:0008006" key="4">
    <source>
        <dbReference type="Google" id="ProtNLM"/>
    </source>
</evidence>
<comment type="caution">
    <text evidence="2">The sequence shown here is derived from an EMBL/GenBank/DDBJ whole genome shotgun (WGS) entry which is preliminary data.</text>
</comment>
<accession>A0A0S8FV53</accession>
<organism evidence="2 3">
    <name type="scientific">candidate division WOR_3 bacterium SM23_42</name>
    <dbReference type="NCBI Taxonomy" id="1703779"/>
    <lineage>
        <taxon>Bacteria</taxon>
        <taxon>Bacteria division WOR-3</taxon>
    </lineage>
</organism>
<evidence type="ECO:0000313" key="3">
    <source>
        <dbReference type="Proteomes" id="UP000051373"/>
    </source>
</evidence>
<proteinExistence type="predicted"/>